<dbReference type="AlphaFoldDB" id="A0A4R0EH77"/>
<name>A0A4R0EH77_9GAMM</name>
<dbReference type="EMBL" id="SJOA01000026">
    <property type="protein sequence ID" value="TCB55567.1"/>
    <property type="molecule type" value="Genomic_DNA"/>
</dbReference>
<dbReference type="RefSeq" id="WP_131272012.1">
    <property type="nucleotide sequence ID" value="NZ_SJOA01000026.1"/>
</dbReference>
<accession>A0A4R0EH77</accession>
<dbReference type="OrthoDB" id="7278537at2"/>
<gene>
    <name evidence="1" type="ORF">E0H85_14890</name>
</gene>
<evidence type="ECO:0000313" key="1">
    <source>
        <dbReference type="EMBL" id="TCB55567.1"/>
    </source>
</evidence>
<reference evidence="1 2" key="1">
    <citation type="submission" date="2019-02" db="EMBL/GenBank/DDBJ databases">
        <title>High diversity of culturable Acinetobacter species in natural soil and water ecosystems.</title>
        <authorList>
            <person name="Radolfova-Krizova L."/>
            <person name="Nemec A."/>
        </authorList>
    </citation>
    <scope>NUCLEOTIDE SEQUENCE [LARGE SCALE GENOMIC DNA]</scope>
    <source>
        <strain evidence="1 2">ANC 4281</strain>
    </source>
</reference>
<dbReference type="Proteomes" id="UP000291380">
    <property type="component" value="Unassembled WGS sequence"/>
</dbReference>
<sequence>MTTKVDICNQALSLIGADSITSFEENTSTARRMRTVYDTSRKALLRLHPFVCATKRIKLTPLSTKPEFGYSNQFQLPDDLIRIINANTEDYSVETDKLLSDQQTLNLVYVFDNKNEETFDTLLTECLVLYLASKISKAITGNQGNSDSLYMQCQELLKQAKAVQSQEIPSQQFFKESDYSIITSRYG</sequence>
<organism evidence="1 2">
    <name type="scientific">Acinetobacter terrae</name>
    <dbReference type="NCBI Taxonomy" id="2731247"/>
    <lineage>
        <taxon>Bacteria</taxon>
        <taxon>Pseudomonadati</taxon>
        <taxon>Pseudomonadota</taxon>
        <taxon>Gammaproteobacteria</taxon>
        <taxon>Moraxellales</taxon>
        <taxon>Moraxellaceae</taxon>
        <taxon>Acinetobacter</taxon>
        <taxon>Acinetobacter Taxon 24</taxon>
    </lineage>
</organism>
<proteinExistence type="predicted"/>
<evidence type="ECO:0000313" key="2">
    <source>
        <dbReference type="Proteomes" id="UP000291380"/>
    </source>
</evidence>
<protein>
    <submittedName>
        <fullName evidence="1">Uncharacterized protein</fullName>
    </submittedName>
</protein>
<comment type="caution">
    <text evidence="1">The sequence shown here is derived from an EMBL/GenBank/DDBJ whole genome shotgun (WGS) entry which is preliminary data.</text>
</comment>